<dbReference type="GO" id="GO:0006633">
    <property type="term" value="P:fatty acid biosynthetic process"/>
    <property type="evidence" value="ECO:0007669"/>
    <property type="project" value="UniProtKB-UniPathway"/>
</dbReference>
<dbReference type="OrthoDB" id="9808669at2"/>
<dbReference type="AlphaFoldDB" id="A0A220U6D9"/>
<dbReference type="NCBIfam" id="NF005589">
    <property type="entry name" value="PRK07314.1"/>
    <property type="match status" value="1"/>
</dbReference>
<keyword evidence="17" id="KW-1133">Transmembrane helix</keyword>
<evidence type="ECO:0000259" key="18">
    <source>
        <dbReference type="PROSITE" id="PS52004"/>
    </source>
</evidence>
<evidence type="ECO:0000256" key="13">
    <source>
        <dbReference type="ARBA" id="ARBA00047659"/>
    </source>
</evidence>
<evidence type="ECO:0000256" key="6">
    <source>
        <dbReference type="ARBA" id="ARBA00022679"/>
    </source>
</evidence>
<evidence type="ECO:0000313" key="20">
    <source>
        <dbReference type="Proteomes" id="UP000198312"/>
    </source>
</evidence>
<protein>
    <recommendedName>
        <fullName evidence="4 14">3-oxoacyl-[acyl-carrier-protein] synthase 2</fullName>
        <ecNumber evidence="3 14">2.3.1.179</ecNumber>
    </recommendedName>
</protein>
<evidence type="ECO:0000256" key="3">
    <source>
        <dbReference type="ARBA" id="ARBA00012356"/>
    </source>
</evidence>
<keyword evidence="6 14" id="KW-0808">Transferase</keyword>
<feature type="domain" description="Ketosynthase family 3 (KS3)" evidence="18">
    <location>
        <begin position="6"/>
        <end position="414"/>
    </location>
</feature>
<proteinExistence type="inferred from homology"/>
<comment type="catalytic activity">
    <reaction evidence="13 14">
        <text>a fatty acyl-[ACP] + malonyl-[ACP] + H(+) = a 3-oxoacyl-[ACP] + holo-[ACP] + CO2</text>
        <dbReference type="Rhea" id="RHEA:22836"/>
        <dbReference type="Rhea" id="RHEA-COMP:9623"/>
        <dbReference type="Rhea" id="RHEA-COMP:9685"/>
        <dbReference type="Rhea" id="RHEA-COMP:9916"/>
        <dbReference type="Rhea" id="RHEA-COMP:14125"/>
        <dbReference type="ChEBI" id="CHEBI:15378"/>
        <dbReference type="ChEBI" id="CHEBI:16526"/>
        <dbReference type="ChEBI" id="CHEBI:64479"/>
        <dbReference type="ChEBI" id="CHEBI:78449"/>
        <dbReference type="ChEBI" id="CHEBI:78776"/>
        <dbReference type="ChEBI" id="CHEBI:138651"/>
    </reaction>
</comment>
<dbReference type="PANTHER" id="PTHR11712">
    <property type="entry name" value="POLYKETIDE SYNTHASE-RELATED"/>
    <property type="match status" value="1"/>
</dbReference>
<evidence type="ECO:0000256" key="2">
    <source>
        <dbReference type="ARBA" id="ARBA00008467"/>
    </source>
</evidence>
<dbReference type="Proteomes" id="UP000198312">
    <property type="component" value="Chromosome"/>
</dbReference>
<keyword evidence="8" id="KW-0443">Lipid metabolism</keyword>
<dbReference type="Gene3D" id="3.40.47.10">
    <property type="match status" value="1"/>
</dbReference>
<evidence type="ECO:0000256" key="15">
    <source>
        <dbReference type="PIRSR" id="PIRSR000447-1"/>
    </source>
</evidence>
<evidence type="ECO:0000256" key="5">
    <source>
        <dbReference type="ARBA" id="ARBA00022516"/>
    </source>
</evidence>
<evidence type="ECO:0000256" key="11">
    <source>
        <dbReference type="ARBA" id="ARBA00024006"/>
    </source>
</evidence>
<dbReference type="InterPro" id="IPR017568">
    <property type="entry name" value="3-oxoacyl-ACP_synth-2"/>
</dbReference>
<name>A0A220U6D9_9BACI</name>
<accession>A0A220U6D9</accession>
<keyword evidence="9 14" id="KW-0275">Fatty acid biosynthesis</keyword>
<evidence type="ECO:0000256" key="17">
    <source>
        <dbReference type="SAM" id="Phobius"/>
    </source>
</evidence>
<dbReference type="PANTHER" id="PTHR11712:SF336">
    <property type="entry name" value="3-OXOACYL-[ACYL-CARRIER-PROTEIN] SYNTHASE, MITOCHONDRIAL"/>
    <property type="match status" value="1"/>
</dbReference>
<keyword evidence="10 14" id="KW-0012">Acyltransferase</keyword>
<dbReference type="InterPro" id="IPR016039">
    <property type="entry name" value="Thiolase-like"/>
</dbReference>
<keyword evidence="20" id="KW-1185">Reference proteome</keyword>
<evidence type="ECO:0000313" key="19">
    <source>
        <dbReference type="EMBL" id="ASK63687.1"/>
    </source>
</evidence>
<dbReference type="PIRSF" id="PIRSF000447">
    <property type="entry name" value="KAS_II"/>
    <property type="match status" value="1"/>
</dbReference>
<dbReference type="InterPro" id="IPR020841">
    <property type="entry name" value="PKS_Beta-ketoAc_synthase_dom"/>
</dbReference>
<dbReference type="InterPro" id="IPR000794">
    <property type="entry name" value="Beta-ketoacyl_synthase"/>
</dbReference>
<organism evidence="19 20">
    <name type="scientific">Virgibacillus phasianinus</name>
    <dbReference type="NCBI Taxonomy" id="2017483"/>
    <lineage>
        <taxon>Bacteria</taxon>
        <taxon>Bacillati</taxon>
        <taxon>Bacillota</taxon>
        <taxon>Bacilli</taxon>
        <taxon>Bacillales</taxon>
        <taxon>Bacillaceae</taxon>
        <taxon>Virgibacillus</taxon>
    </lineage>
</organism>
<dbReference type="CDD" id="cd00834">
    <property type="entry name" value="KAS_I_II"/>
    <property type="match status" value="1"/>
</dbReference>
<reference evidence="19 20" key="1">
    <citation type="submission" date="2017-07" db="EMBL/GenBank/DDBJ databases">
        <title>Virgibacillus sp. LM2416.</title>
        <authorList>
            <person name="Tak E.J."/>
            <person name="Bae J.-W."/>
        </authorList>
    </citation>
    <scope>NUCLEOTIDE SEQUENCE [LARGE SCALE GENOMIC DNA]</scope>
    <source>
        <strain evidence="19 20">LM2416</strain>
    </source>
</reference>
<comment type="function">
    <text evidence="11 14">Involved in the type II fatty acid elongation cycle. Catalyzes the elongation of a wide range of acyl-ACP by the addition of two carbons from malonyl-ACP to an acyl acceptor. Can efficiently catalyze the conversion of palmitoleoyl-ACP (cis-hexadec-9-enoyl-ACP) to cis-vaccenoyl-ACP (cis-octadec-11-enoyl-ACP), an essential step in the thermal regulation of fatty acid composition.</text>
</comment>
<dbReference type="EMBL" id="CP022315">
    <property type="protein sequence ID" value="ASK63687.1"/>
    <property type="molecule type" value="Genomic_DNA"/>
</dbReference>
<keyword evidence="5 14" id="KW-0444">Lipid biosynthesis</keyword>
<keyword evidence="17" id="KW-0812">Transmembrane</keyword>
<dbReference type="SUPFAM" id="SSF53901">
    <property type="entry name" value="Thiolase-like"/>
    <property type="match status" value="1"/>
</dbReference>
<evidence type="ECO:0000256" key="1">
    <source>
        <dbReference type="ARBA" id="ARBA00005194"/>
    </source>
</evidence>
<dbReference type="PROSITE" id="PS52004">
    <property type="entry name" value="KS3_2"/>
    <property type="match status" value="1"/>
</dbReference>
<evidence type="ECO:0000256" key="7">
    <source>
        <dbReference type="ARBA" id="ARBA00022832"/>
    </source>
</evidence>
<dbReference type="InterPro" id="IPR014030">
    <property type="entry name" value="Ketoacyl_synth_N"/>
</dbReference>
<sequence>MTKSKAKRVVVTGIGAVTPFGVGIPVFWDGLVNGQSAIKETEEPELSQWSPVSAELKDLDPLQYLSKKQVRNTDRITQLSLIAAQEAMEDSGVNLEGEDLRRMGITVGTGYGGVQTLGEGTVQLVNNPKKRVSPRLLSKSIPNAAASALAMQYGFQGPAMTYTTACAASANSIGEAMYMLQRGEVDLMLAGGAESLFSPVILAGLRSAGAIAMDGPEDKSAWSRPFDTNRKGMVAGEGAAFLVLETYEKAVARGATLYGELAGYGTSNDAYHETAPHPNGDGAVIAMERALDTAGLQAHNIDYVNAHATATPAGDTAESKSLQRVFGDDLAAIPVNSIKGAIGHLLGTAGAIESISCLLSMKSGILPPTLNCDQPDSDAPPNLVRERSKKQEVTSVLTNSFGFGGQNGSLIWRKV</sequence>
<feature type="active site" description="For beta-ketoacyl synthase activity" evidence="15">
    <location>
        <position position="166"/>
    </location>
</feature>
<feature type="transmembrane region" description="Helical" evidence="17">
    <location>
        <begin position="9"/>
        <end position="28"/>
    </location>
</feature>
<dbReference type="KEGG" id="vil:CFK37_16750"/>
<dbReference type="FunFam" id="3.40.47.10:FF:000018">
    <property type="entry name" value="3-oxoacyl-[acyl-carrier-protein] synthase 2"/>
    <property type="match status" value="1"/>
</dbReference>
<comment type="pathway">
    <text evidence="1 14">Lipid metabolism; fatty acid biosynthesis.</text>
</comment>
<keyword evidence="7" id="KW-0276">Fatty acid metabolism</keyword>
<evidence type="ECO:0000256" key="16">
    <source>
        <dbReference type="RuleBase" id="RU003694"/>
    </source>
</evidence>
<dbReference type="RefSeq" id="WP_089062946.1">
    <property type="nucleotide sequence ID" value="NZ_CP022315.1"/>
</dbReference>
<evidence type="ECO:0000256" key="9">
    <source>
        <dbReference type="ARBA" id="ARBA00023160"/>
    </source>
</evidence>
<evidence type="ECO:0000256" key="4">
    <source>
        <dbReference type="ARBA" id="ARBA00014657"/>
    </source>
</evidence>
<dbReference type="EC" id="2.3.1.179" evidence="3 14"/>
<evidence type="ECO:0000256" key="8">
    <source>
        <dbReference type="ARBA" id="ARBA00023098"/>
    </source>
</evidence>
<dbReference type="SMART" id="SM00825">
    <property type="entry name" value="PKS_KS"/>
    <property type="match status" value="1"/>
</dbReference>
<keyword evidence="17" id="KW-0472">Membrane</keyword>
<dbReference type="Pfam" id="PF02801">
    <property type="entry name" value="Ketoacyl-synt_C"/>
    <property type="match status" value="1"/>
</dbReference>
<dbReference type="GO" id="GO:0004315">
    <property type="term" value="F:3-oxoacyl-[acyl-carrier-protein] synthase activity"/>
    <property type="evidence" value="ECO:0007669"/>
    <property type="project" value="UniProtKB-EC"/>
</dbReference>
<gene>
    <name evidence="19" type="ORF">CFK37_16750</name>
</gene>
<evidence type="ECO:0000256" key="10">
    <source>
        <dbReference type="ARBA" id="ARBA00023315"/>
    </source>
</evidence>
<comment type="catalytic activity">
    <reaction evidence="12 14">
        <text>(9Z)-hexadecenoyl-[ACP] + malonyl-[ACP] + H(+) = 3-oxo-(11Z)-octadecenoyl-[ACP] + holo-[ACP] + CO2</text>
        <dbReference type="Rhea" id="RHEA:55040"/>
        <dbReference type="Rhea" id="RHEA-COMP:9623"/>
        <dbReference type="Rhea" id="RHEA-COMP:9685"/>
        <dbReference type="Rhea" id="RHEA-COMP:10800"/>
        <dbReference type="Rhea" id="RHEA-COMP:14074"/>
        <dbReference type="ChEBI" id="CHEBI:15378"/>
        <dbReference type="ChEBI" id="CHEBI:16526"/>
        <dbReference type="ChEBI" id="CHEBI:64479"/>
        <dbReference type="ChEBI" id="CHEBI:78449"/>
        <dbReference type="ChEBI" id="CHEBI:83989"/>
        <dbReference type="ChEBI" id="CHEBI:138538"/>
        <dbReference type="EC" id="2.3.1.179"/>
    </reaction>
</comment>
<evidence type="ECO:0000256" key="12">
    <source>
        <dbReference type="ARBA" id="ARBA00047318"/>
    </source>
</evidence>
<dbReference type="Pfam" id="PF00109">
    <property type="entry name" value="ketoacyl-synt"/>
    <property type="match status" value="1"/>
</dbReference>
<evidence type="ECO:0000256" key="14">
    <source>
        <dbReference type="PIRNR" id="PIRNR000447"/>
    </source>
</evidence>
<dbReference type="InterPro" id="IPR014031">
    <property type="entry name" value="Ketoacyl_synth_C"/>
</dbReference>
<comment type="similarity">
    <text evidence="2 14 16">Belongs to the thiolase-like superfamily. Beta-ketoacyl-ACP synthases family.</text>
</comment>
<dbReference type="UniPathway" id="UPA00094"/>